<dbReference type="GO" id="GO:0050136">
    <property type="term" value="F:NADH dehydrogenase (quinone) (non-electrogenic) activity"/>
    <property type="evidence" value="ECO:0007669"/>
    <property type="project" value="UniProtKB-UniRule"/>
</dbReference>
<dbReference type="InterPro" id="IPR039428">
    <property type="entry name" value="NUOK/Mnh_C1-like"/>
</dbReference>
<dbReference type="STRING" id="1357400.HMPREF2086_00899"/>
<evidence type="ECO:0000313" key="15">
    <source>
        <dbReference type="Proteomes" id="UP000018731"/>
    </source>
</evidence>
<keyword evidence="10 13" id="KW-1133">Transmembrane helix</keyword>
<keyword evidence="13" id="KW-0830">Ubiquinone</keyword>
<dbReference type="EMBL" id="AZJI01000004">
    <property type="protein sequence ID" value="ETD24151.1"/>
    <property type="molecule type" value="Genomic_DNA"/>
</dbReference>
<gene>
    <name evidence="13" type="primary">nuoK</name>
    <name evidence="14" type="ORF">HMPREF2086_00899</name>
</gene>
<keyword evidence="11 13" id="KW-0520">NAD</keyword>
<reference evidence="14 15" key="1">
    <citation type="journal article" date="2014" name="Genome Announc.">
        <title>Draft genome sequences of six enterohepatic helicobacter species isolated from humans and one from rhesus macaques.</title>
        <authorList>
            <person name="Shen Z."/>
            <person name="Sheh A."/>
            <person name="Young S.K."/>
            <person name="Abouelliel A."/>
            <person name="Ward D.V."/>
            <person name="Earl A.M."/>
            <person name="Fox J.G."/>
        </authorList>
    </citation>
    <scope>NUCLEOTIDE SEQUENCE [LARGE SCALE GENOMIC DNA]</scope>
    <source>
        <strain evidence="14 15">MIT 99-5501</strain>
    </source>
</reference>
<keyword evidence="12 13" id="KW-0472">Membrane</keyword>
<evidence type="ECO:0000256" key="7">
    <source>
        <dbReference type="ARBA" id="ARBA00022692"/>
    </source>
</evidence>
<dbReference type="OrthoDB" id="9810120at2"/>
<dbReference type="NCBIfam" id="NF004320">
    <property type="entry name" value="PRK05715.1-2"/>
    <property type="match status" value="1"/>
</dbReference>
<comment type="subunit">
    <text evidence="13">NDH-1 is composed of 14 different subunits. Subunits NuoA, H, J, K, L, M, N constitute the membrane sector of the complex.</text>
</comment>
<evidence type="ECO:0000256" key="9">
    <source>
        <dbReference type="ARBA" id="ARBA00022967"/>
    </source>
</evidence>
<keyword evidence="15" id="KW-1185">Reference proteome</keyword>
<dbReference type="HAMAP" id="MF_01456">
    <property type="entry name" value="NDH1_NuoK"/>
    <property type="match status" value="1"/>
</dbReference>
<evidence type="ECO:0000256" key="13">
    <source>
        <dbReference type="HAMAP-Rule" id="MF_01456"/>
    </source>
</evidence>
<comment type="caution">
    <text evidence="14">The sequence shown here is derived from an EMBL/GenBank/DDBJ whole genome shotgun (WGS) entry which is preliminary data.</text>
</comment>
<evidence type="ECO:0000256" key="6">
    <source>
        <dbReference type="ARBA" id="ARBA00022519"/>
    </source>
</evidence>
<evidence type="ECO:0000256" key="12">
    <source>
        <dbReference type="ARBA" id="ARBA00023136"/>
    </source>
</evidence>
<protein>
    <recommendedName>
        <fullName evidence="13">NADH-quinone oxidoreductase subunit K</fullName>
        <ecNumber evidence="13">7.1.1.-</ecNumber>
    </recommendedName>
    <alternativeName>
        <fullName evidence="13">NADH dehydrogenase I subunit K</fullName>
    </alternativeName>
    <alternativeName>
        <fullName evidence="13">NDH-1 subunit K</fullName>
    </alternativeName>
</protein>
<dbReference type="GO" id="GO:0005886">
    <property type="term" value="C:plasma membrane"/>
    <property type="evidence" value="ECO:0007669"/>
    <property type="project" value="UniProtKB-SubCell"/>
</dbReference>
<evidence type="ECO:0000256" key="1">
    <source>
        <dbReference type="ARBA" id="ARBA00002378"/>
    </source>
</evidence>
<dbReference type="EC" id="7.1.1.-" evidence="13"/>
<dbReference type="RefSeq" id="WP_023927622.1">
    <property type="nucleotide sequence ID" value="NZ_KI669454.1"/>
</dbReference>
<dbReference type="PANTHER" id="PTHR11434:SF21">
    <property type="entry name" value="NADH DEHYDROGENASE SUBUNIT 4L-RELATED"/>
    <property type="match status" value="1"/>
</dbReference>
<sequence>MESISTHFGTYLNIHHFLFLATLIFALGLFGMLRRKNILMLFLSSEIMLNGLNIALVALGRMFGDANGEIFALFVIAIAASEVAIGLGLVLLWYRSGISGSKSLDIDTLNKMRG</sequence>
<evidence type="ECO:0000256" key="10">
    <source>
        <dbReference type="ARBA" id="ARBA00022989"/>
    </source>
</evidence>
<comment type="function">
    <text evidence="1 13">NDH-1 shuttles electrons from NADH, via FMN and iron-sulfur (Fe-S) centers, to quinones in the respiratory chain. The immediate electron acceptor for the enzyme in this species is believed to be ubiquinone. Couples the redox reaction to proton translocation (for every two electrons transferred, four hydrogen ions are translocated across the cytoplasmic membrane), and thus conserves the redox energy in a proton gradient.</text>
</comment>
<dbReference type="PATRIC" id="fig|1357400.3.peg.1242"/>
<keyword evidence="5 13" id="KW-1003">Cell membrane</keyword>
<keyword evidence="7 13" id="KW-0812">Transmembrane</keyword>
<comment type="catalytic activity">
    <reaction evidence="13">
        <text>a quinone + NADH + 5 H(+)(in) = a quinol + NAD(+) + 4 H(+)(out)</text>
        <dbReference type="Rhea" id="RHEA:57888"/>
        <dbReference type="ChEBI" id="CHEBI:15378"/>
        <dbReference type="ChEBI" id="CHEBI:24646"/>
        <dbReference type="ChEBI" id="CHEBI:57540"/>
        <dbReference type="ChEBI" id="CHEBI:57945"/>
        <dbReference type="ChEBI" id="CHEBI:132124"/>
    </reaction>
</comment>
<dbReference type="GO" id="GO:0030964">
    <property type="term" value="C:NADH dehydrogenase complex"/>
    <property type="evidence" value="ECO:0007669"/>
    <property type="project" value="TreeGrafter"/>
</dbReference>
<dbReference type="HOGENOM" id="CLU_144724_0_0_7"/>
<dbReference type="GO" id="GO:0048038">
    <property type="term" value="F:quinone binding"/>
    <property type="evidence" value="ECO:0007669"/>
    <property type="project" value="UniProtKB-KW"/>
</dbReference>
<dbReference type="PANTHER" id="PTHR11434">
    <property type="entry name" value="NADH-UBIQUINONE OXIDOREDUCTASE SUBUNIT ND4L"/>
    <property type="match status" value="1"/>
</dbReference>
<evidence type="ECO:0000256" key="8">
    <source>
        <dbReference type="ARBA" id="ARBA00022719"/>
    </source>
</evidence>
<dbReference type="eggNOG" id="COG0713">
    <property type="taxonomic scope" value="Bacteria"/>
</dbReference>
<keyword evidence="4 13" id="KW-0813">Transport</keyword>
<evidence type="ECO:0000313" key="14">
    <source>
        <dbReference type="EMBL" id="ETD24151.1"/>
    </source>
</evidence>
<dbReference type="Gene3D" id="1.10.287.3510">
    <property type="match status" value="1"/>
</dbReference>
<evidence type="ECO:0000256" key="2">
    <source>
        <dbReference type="ARBA" id="ARBA00004141"/>
    </source>
</evidence>
<dbReference type="AlphaFoldDB" id="V8CBP6"/>
<keyword evidence="8 13" id="KW-0874">Quinone</keyword>
<keyword evidence="9 13" id="KW-1278">Translocase</keyword>
<name>V8CBP6_9HELI</name>
<evidence type="ECO:0000256" key="3">
    <source>
        <dbReference type="ARBA" id="ARBA00010519"/>
    </source>
</evidence>
<evidence type="ECO:0000256" key="4">
    <source>
        <dbReference type="ARBA" id="ARBA00022448"/>
    </source>
</evidence>
<dbReference type="Pfam" id="PF00420">
    <property type="entry name" value="Oxidored_q2"/>
    <property type="match status" value="1"/>
</dbReference>
<comment type="subcellular location">
    <subcellularLocation>
        <location evidence="13">Cell membrane</location>
        <topology evidence="13">Multi-pass membrane protein</topology>
    </subcellularLocation>
    <subcellularLocation>
        <location evidence="2">Membrane</location>
        <topology evidence="2">Multi-pass membrane protein</topology>
    </subcellularLocation>
</comment>
<feature type="transmembrane region" description="Helical" evidence="13">
    <location>
        <begin position="70"/>
        <end position="94"/>
    </location>
</feature>
<feature type="transmembrane region" description="Helical" evidence="13">
    <location>
        <begin position="38"/>
        <end position="58"/>
    </location>
</feature>
<feature type="transmembrane region" description="Helical" evidence="13">
    <location>
        <begin position="12"/>
        <end position="31"/>
    </location>
</feature>
<evidence type="ECO:0000256" key="5">
    <source>
        <dbReference type="ARBA" id="ARBA00022475"/>
    </source>
</evidence>
<dbReference type="Proteomes" id="UP000018731">
    <property type="component" value="Unassembled WGS sequence"/>
</dbReference>
<accession>V8CBP6</accession>
<organism evidence="14 15">
    <name type="scientific">Helicobacter macacae MIT 99-5501</name>
    <dbReference type="NCBI Taxonomy" id="1357400"/>
    <lineage>
        <taxon>Bacteria</taxon>
        <taxon>Pseudomonadati</taxon>
        <taxon>Campylobacterota</taxon>
        <taxon>Epsilonproteobacteria</taxon>
        <taxon>Campylobacterales</taxon>
        <taxon>Helicobacteraceae</taxon>
        <taxon>Helicobacter</taxon>
    </lineage>
</organism>
<dbReference type="GO" id="GO:0042773">
    <property type="term" value="P:ATP synthesis coupled electron transport"/>
    <property type="evidence" value="ECO:0007669"/>
    <property type="project" value="InterPro"/>
</dbReference>
<proteinExistence type="inferred from homology"/>
<evidence type="ECO:0000256" key="11">
    <source>
        <dbReference type="ARBA" id="ARBA00023027"/>
    </source>
</evidence>
<comment type="similarity">
    <text evidence="3 13">Belongs to the complex I subunit 4L family.</text>
</comment>
<keyword evidence="6" id="KW-0997">Cell inner membrane</keyword>
<dbReference type="InterPro" id="IPR001133">
    <property type="entry name" value="NADH_UbQ_OxRdtase_chain4L/K"/>
</dbReference>
<dbReference type="FunFam" id="1.10.287.3510:FF:000001">
    <property type="entry name" value="NADH-quinone oxidoreductase subunit K"/>
    <property type="match status" value="1"/>
</dbReference>